<evidence type="ECO:0000256" key="2">
    <source>
        <dbReference type="ARBA" id="ARBA00022722"/>
    </source>
</evidence>
<dbReference type="eggNOG" id="arCOG04513">
    <property type="taxonomic scope" value="Archaea"/>
</dbReference>
<keyword evidence="4" id="KW-0269">Exonuclease</keyword>
<dbReference type="GeneID" id="25154283"/>
<keyword evidence="6" id="KW-1133">Transmembrane helix</keyword>
<feature type="coiled-coil region" evidence="5">
    <location>
        <begin position="347"/>
        <end position="374"/>
    </location>
</feature>
<keyword evidence="1" id="KW-0963">Cytoplasm</keyword>
<dbReference type="InterPro" id="IPR020579">
    <property type="entry name" value="Exonuc_VII_lsu_C"/>
</dbReference>
<proteinExistence type="inferred from homology"/>
<dbReference type="EC" id="3.1.11.6" evidence="9"/>
<dbReference type="Pfam" id="PF13742">
    <property type="entry name" value="tRNA_anti_2"/>
    <property type="match status" value="1"/>
</dbReference>
<dbReference type="GO" id="GO:0003676">
    <property type="term" value="F:nucleic acid binding"/>
    <property type="evidence" value="ECO:0007669"/>
    <property type="project" value="InterPro"/>
</dbReference>
<dbReference type="GO" id="GO:0009318">
    <property type="term" value="C:exodeoxyribonuclease VII complex"/>
    <property type="evidence" value="ECO:0007669"/>
    <property type="project" value="InterPro"/>
</dbReference>
<dbReference type="RefSeq" id="WP_014030825.1">
    <property type="nucleotide sequence ID" value="NC_015943.1"/>
</dbReference>
<keyword evidence="3 9" id="KW-0378">Hydrolase</keyword>
<dbReference type="STRING" id="634497.HAH_4286"/>
<dbReference type="PANTHER" id="PTHR30008">
    <property type="entry name" value="EXODEOXYRIBONUCLEASE 7 LARGE SUBUNIT"/>
    <property type="match status" value="1"/>
</dbReference>
<keyword evidence="6" id="KW-0812">Transmembrane</keyword>
<dbReference type="PANTHER" id="PTHR30008:SF0">
    <property type="entry name" value="EXODEOXYRIBONUCLEASE 7 LARGE SUBUNIT"/>
    <property type="match status" value="1"/>
</dbReference>
<dbReference type="InterPro" id="IPR003753">
    <property type="entry name" value="Exonuc_VII_L"/>
</dbReference>
<reference evidence="9 10" key="1">
    <citation type="journal article" date="2011" name="J. Bacteriol.">
        <title>Complete genome sequence of Haloarcula hispanica, a model haloarchaeon for studying genetics, metabolism, and virus-host interaction.</title>
        <authorList>
            <person name="Liu H."/>
            <person name="Wu Z."/>
            <person name="Li M."/>
            <person name="Zhang F."/>
            <person name="Zheng H."/>
            <person name="Han J."/>
            <person name="Liu J."/>
            <person name="Zhou J."/>
            <person name="Wang S."/>
            <person name="Xiang H."/>
        </authorList>
    </citation>
    <scope>NUCLEOTIDE SEQUENCE [LARGE SCALE GENOMIC DNA]</scope>
    <source>
        <strain evidence="10">ATCC 33960 / DSM 4426 / JCM 8911 / NBRC 102182 / NCIMB 2187 / VKM B-1755</strain>
    </source>
</reference>
<dbReference type="GO" id="GO:0006308">
    <property type="term" value="P:DNA catabolic process"/>
    <property type="evidence" value="ECO:0007669"/>
    <property type="project" value="InterPro"/>
</dbReference>
<keyword evidence="2" id="KW-0540">Nuclease</keyword>
<dbReference type="Proteomes" id="UP000005629">
    <property type="component" value="Chromosome II"/>
</dbReference>
<evidence type="ECO:0000313" key="10">
    <source>
        <dbReference type="Proteomes" id="UP000005629"/>
    </source>
</evidence>
<dbReference type="NCBIfam" id="TIGR00237">
    <property type="entry name" value="xseA"/>
    <property type="match status" value="1"/>
</dbReference>
<dbReference type="GO" id="GO:0008855">
    <property type="term" value="F:exodeoxyribonuclease VII activity"/>
    <property type="evidence" value="ECO:0007669"/>
    <property type="project" value="UniProtKB-EC"/>
</dbReference>
<dbReference type="AlphaFoldDB" id="G0HYQ6"/>
<dbReference type="Pfam" id="PF02601">
    <property type="entry name" value="Exonuc_VII_L"/>
    <property type="match status" value="1"/>
</dbReference>
<evidence type="ECO:0000256" key="3">
    <source>
        <dbReference type="ARBA" id="ARBA00022801"/>
    </source>
</evidence>
<evidence type="ECO:0000256" key="5">
    <source>
        <dbReference type="SAM" id="Coils"/>
    </source>
</evidence>
<dbReference type="HAMAP" id="MF_00378">
    <property type="entry name" value="Exonuc_7_L"/>
    <property type="match status" value="1"/>
</dbReference>
<dbReference type="KEGG" id="hhi:HAH_4286"/>
<feature type="domain" description="OB-fold nucleic acid binding" evidence="8">
    <location>
        <begin position="27"/>
        <end position="119"/>
    </location>
</feature>
<evidence type="ECO:0000259" key="7">
    <source>
        <dbReference type="Pfam" id="PF02601"/>
    </source>
</evidence>
<feature type="domain" description="Exonuclease VII large subunit C-terminal" evidence="7">
    <location>
        <begin position="143"/>
        <end position="372"/>
    </location>
</feature>
<sequence length="403" mass="44938">MGSEPEPTHTSLETLQEALQTERITYVDTLNEDIGTVVESADQLAFDYVVGDVSDYGVSSSDHVHLDLVHEGSTIHCVLFGYKRSTIDTTIEDGMQVAVKGSLSYYEDGGNVSVIVEDIVAVGEGTYQQIYEQNRELLDSDGLLDPEHKQALPDFPERIGIATSATSDARMDAITSVHERYPDVDIVIQNTSVQGDDAMMSIMGAISELDDDPLIDVIVLTRGGGSDKHLRVFNETPLCRVIHKTETPIVVGVGHENDRTLADEVADRRVMTPTEVGNIVPERTTLDAELDTLEERLNTAYTATVETTLETMDDRLTHAYRRTAESDLSSFEGELDRAYDTHVRDALTDLENRLEQARTQYDQERKRKQEATAYRRQRRRLLLVLLALGLLVVALLLYILLPL</sequence>
<dbReference type="EMBL" id="CP002922">
    <property type="protein sequence ID" value="AEM58957.1"/>
    <property type="molecule type" value="Genomic_DNA"/>
</dbReference>
<dbReference type="InterPro" id="IPR025824">
    <property type="entry name" value="OB-fold_nuc-bd_dom"/>
</dbReference>
<accession>G0HYQ6</accession>
<evidence type="ECO:0000256" key="4">
    <source>
        <dbReference type="ARBA" id="ARBA00022839"/>
    </source>
</evidence>
<evidence type="ECO:0000256" key="1">
    <source>
        <dbReference type="ARBA" id="ARBA00022490"/>
    </source>
</evidence>
<feature type="transmembrane region" description="Helical" evidence="6">
    <location>
        <begin position="381"/>
        <end position="401"/>
    </location>
</feature>
<evidence type="ECO:0000256" key="6">
    <source>
        <dbReference type="SAM" id="Phobius"/>
    </source>
</evidence>
<organism evidence="9 10">
    <name type="scientific">Haloarcula hispanica (strain ATCC 33960 / DSM 4426 / JCM 8911 / NBRC 102182 / NCIMB 2187 / VKM B-1755)</name>
    <dbReference type="NCBI Taxonomy" id="634497"/>
    <lineage>
        <taxon>Archaea</taxon>
        <taxon>Methanobacteriati</taxon>
        <taxon>Methanobacteriota</taxon>
        <taxon>Stenosarchaea group</taxon>
        <taxon>Halobacteria</taxon>
        <taxon>Halobacteriales</taxon>
        <taxon>Haloarculaceae</taxon>
        <taxon>Haloarcula</taxon>
    </lineage>
</organism>
<evidence type="ECO:0000313" key="9">
    <source>
        <dbReference type="EMBL" id="AEM58957.1"/>
    </source>
</evidence>
<name>G0HYQ6_HALHT</name>
<dbReference type="CDD" id="cd04489">
    <property type="entry name" value="ExoVII_LU_OBF"/>
    <property type="match status" value="1"/>
</dbReference>
<protein>
    <submittedName>
        <fullName evidence="9">Exodeoxyribonuclease VII large subunit</fullName>
        <ecNumber evidence="9">3.1.11.6</ecNumber>
    </submittedName>
</protein>
<gene>
    <name evidence="9" type="primary">xseA</name>
    <name evidence="9" type="ordered locus">HAH_4286</name>
</gene>
<evidence type="ECO:0000259" key="8">
    <source>
        <dbReference type="Pfam" id="PF13742"/>
    </source>
</evidence>
<dbReference type="HOGENOM" id="CLU_023625_2_0_2"/>
<keyword evidence="6" id="KW-0472">Membrane</keyword>
<keyword evidence="5" id="KW-0175">Coiled coil</keyword>
<dbReference type="OrthoDB" id="60263at2157"/>